<dbReference type="CDD" id="cd03443">
    <property type="entry name" value="PaaI_thioesterase"/>
    <property type="match status" value="1"/>
</dbReference>
<keyword evidence="4" id="KW-1185">Reference proteome</keyword>
<accession>A0ABT5KBB9</accession>
<feature type="domain" description="Thioesterase" evidence="2">
    <location>
        <begin position="58"/>
        <end position="136"/>
    </location>
</feature>
<dbReference type="PANTHER" id="PTHR42856:SF1">
    <property type="entry name" value="ACYL-COENZYME A THIOESTERASE PAAI"/>
    <property type="match status" value="1"/>
</dbReference>
<dbReference type="InterPro" id="IPR052723">
    <property type="entry name" value="Acyl-CoA_thioesterase_PaaI"/>
</dbReference>
<comment type="caution">
    <text evidence="3">The sequence shown here is derived from an EMBL/GenBank/DDBJ whole genome shotgun (WGS) entry which is preliminary data.</text>
</comment>
<evidence type="ECO:0000313" key="4">
    <source>
        <dbReference type="Proteomes" id="UP001221189"/>
    </source>
</evidence>
<dbReference type="InterPro" id="IPR003736">
    <property type="entry name" value="PAAI_dom"/>
</dbReference>
<dbReference type="RefSeq" id="WP_273599549.1">
    <property type="nucleotide sequence ID" value="NZ_JAQQXT010000003.1"/>
</dbReference>
<name>A0ABT5KBB9_9BURK</name>
<evidence type="ECO:0000259" key="2">
    <source>
        <dbReference type="Pfam" id="PF03061"/>
    </source>
</evidence>
<organism evidence="3 4">
    <name type="scientific">Roseateles albus</name>
    <dbReference type="NCBI Taxonomy" id="2987525"/>
    <lineage>
        <taxon>Bacteria</taxon>
        <taxon>Pseudomonadati</taxon>
        <taxon>Pseudomonadota</taxon>
        <taxon>Betaproteobacteria</taxon>
        <taxon>Burkholderiales</taxon>
        <taxon>Sphaerotilaceae</taxon>
        <taxon>Roseateles</taxon>
    </lineage>
</organism>
<reference evidence="3 4" key="1">
    <citation type="submission" date="2022-10" db="EMBL/GenBank/DDBJ databases">
        <title>Paucibacter sp. hw1 Genome sequencing.</title>
        <authorList>
            <person name="Park S."/>
        </authorList>
    </citation>
    <scope>NUCLEOTIDE SEQUENCE [LARGE SCALE GENOMIC DNA]</scope>
    <source>
        <strain evidence="4">hw1</strain>
    </source>
</reference>
<dbReference type="InterPro" id="IPR029069">
    <property type="entry name" value="HotDog_dom_sf"/>
</dbReference>
<dbReference type="InterPro" id="IPR006683">
    <property type="entry name" value="Thioestr_dom"/>
</dbReference>
<evidence type="ECO:0000313" key="3">
    <source>
        <dbReference type="EMBL" id="MDC8771228.1"/>
    </source>
</evidence>
<gene>
    <name evidence="3" type="ORF">PRZ03_06565</name>
</gene>
<dbReference type="Gene3D" id="3.10.129.10">
    <property type="entry name" value="Hotdog Thioesterase"/>
    <property type="match status" value="1"/>
</dbReference>
<dbReference type="Proteomes" id="UP001221189">
    <property type="component" value="Unassembled WGS sequence"/>
</dbReference>
<dbReference type="EMBL" id="JAQQXT010000003">
    <property type="protein sequence ID" value="MDC8771228.1"/>
    <property type="molecule type" value="Genomic_DNA"/>
</dbReference>
<proteinExistence type="predicted"/>
<dbReference type="NCBIfam" id="TIGR00369">
    <property type="entry name" value="unchar_dom_1"/>
    <property type="match status" value="1"/>
</dbReference>
<evidence type="ECO:0000256" key="1">
    <source>
        <dbReference type="ARBA" id="ARBA00022801"/>
    </source>
</evidence>
<protein>
    <submittedName>
        <fullName evidence="3">PaaI family thioesterase</fullName>
    </submittedName>
</protein>
<dbReference type="Pfam" id="PF03061">
    <property type="entry name" value="4HBT"/>
    <property type="match status" value="1"/>
</dbReference>
<sequence length="167" mass="17851">MPNSKTQSKTQSKAQATLKFPVHIPFVEQLGLDLHSMGHGQAELRVDLKEGHLNSWEVAHGGVLMTMLDVAMAHAARSIHMSAAGMGPGVVTIEMKTTFMRPGEGELRAVGKLLHGTATMAFCEGSIYGEDGKLCAHATATFKYLKALPARGRSVKSLQRAGADEPV</sequence>
<dbReference type="SUPFAM" id="SSF54637">
    <property type="entry name" value="Thioesterase/thiol ester dehydrase-isomerase"/>
    <property type="match status" value="1"/>
</dbReference>
<keyword evidence="1" id="KW-0378">Hydrolase</keyword>
<dbReference type="PANTHER" id="PTHR42856">
    <property type="entry name" value="ACYL-COENZYME A THIOESTERASE PAAI"/>
    <property type="match status" value="1"/>
</dbReference>